<evidence type="ECO:0000313" key="2">
    <source>
        <dbReference type="Proteomes" id="UP000060787"/>
    </source>
</evidence>
<dbReference type="Proteomes" id="UP000060787">
    <property type="component" value="Chromosome"/>
</dbReference>
<dbReference type="AlphaFoldDB" id="A0A0S2FG64"/>
<evidence type="ECO:0000313" key="1">
    <source>
        <dbReference type="EMBL" id="ALN82529.1"/>
    </source>
</evidence>
<dbReference type="PATRIC" id="fig|84531.8.peg.4416"/>
<dbReference type="STRING" id="84531.LA76x_4419"/>
<organism evidence="1 2">
    <name type="scientific">Lysobacter antibioticus</name>
    <dbReference type="NCBI Taxonomy" id="84531"/>
    <lineage>
        <taxon>Bacteria</taxon>
        <taxon>Pseudomonadati</taxon>
        <taxon>Pseudomonadota</taxon>
        <taxon>Gammaproteobacteria</taxon>
        <taxon>Lysobacterales</taxon>
        <taxon>Lysobacteraceae</taxon>
        <taxon>Lysobacter</taxon>
    </lineage>
</organism>
<reference evidence="1 2" key="1">
    <citation type="journal article" date="2015" name="BMC Genomics">
        <title>Comparative genomics and metabolic profiling of the genus Lysobacter.</title>
        <authorList>
            <person name="de Bruijn I."/>
            <person name="Cheng X."/>
            <person name="de Jager V."/>
            <person name="Exposito R.G."/>
            <person name="Watrous J."/>
            <person name="Patel N."/>
            <person name="Postma J."/>
            <person name="Dorrestein P.C."/>
            <person name="Kobayashi D."/>
            <person name="Raaijmakers J.M."/>
        </authorList>
    </citation>
    <scope>NUCLEOTIDE SEQUENCE [LARGE SCALE GENOMIC DNA]</scope>
    <source>
        <strain evidence="1 2">76</strain>
    </source>
</reference>
<accession>A0A0S2FG64</accession>
<dbReference type="eggNOG" id="ENOG5033TYB">
    <property type="taxonomic scope" value="Bacteria"/>
</dbReference>
<gene>
    <name evidence="1" type="ORF">LA76x_4419</name>
</gene>
<dbReference type="RefSeq" id="WP_057919230.1">
    <property type="nucleotide sequence ID" value="NZ_CP011129.1"/>
</dbReference>
<dbReference type="EMBL" id="CP011129">
    <property type="protein sequence ID" value="ALN82529.1"/>
    <property type="molecule type" value="Genomic_DNA"/>
</dbReference>
<keyword evidence="2" id="KW-1185">Reference proteome</keyword>
<name>A0A0S2FG64_LYSAN</name>
<dbReference type="KEGG" id="lab:LA76x_4419"/>
<sequence>MAYFALPSLTLPSYRFDYHSRFAGILPVEDAASVAGDALQLPVAYKVQGRDGTVEVQTTVAIAKGQQLSLAAVFGGGEADDAQAGRGAVSLFLKALLWMEEGNPLASLAASGHRARYERGECIAENLYIACLCLTRWLGLNLRRGVAATDPVLYKTVRGALEALVKGAKPNTSTTLDQLMPALRYFNRKIYSAGRYTPFDDACRARSFAIKQLRAEPDGETRYLQWMAMSLRYLEQQGVAHVQTAIGEDEIHAANAVVASYNQARQTQYKLLARTAAVYAGAQALERDLSARILPLFEDPSLGEVIGIDLPGSENRGGHYAELFAFLTAQLQIQPSPELTRFFGAGAGARALQLTNHIQCGEVAGVSSDNRSAIGYAMAYSLRLPATAFYRAYSDYVFACLAAAKGRQAEDARDSAGTPPHRAHDVSGLFDEMFRNDSLTCDGLTLRRYDVASARTRERVDFVGKRNMMALCESLDLPSSEQGPSYYELLTANAGLLGFRLGHACHYRSFVAAKYPFIAFDTHLGGHAIAGAPGWFASTGGGLDGYVDTDLLRVASDRLMFTGLQALSAAQIAQLMSLVRDAATLADLFVAGKPVIQEQLAAAMALIASVANLDRAYAAFQALVEALAGDSSVRSVWFAALSRVLNLFINWRSYLLGSDTQGLEHSDIQDEFLRTIVLLAYDLMPFEASASSQGNVGAQLQQLVASVSAAYWQVTVGPLAGFAGTRQITASIAGYKAPASVVTVTRKPSPA</sequence>
<protein>
    <submittedName>
        <fullName evidence="1">Uncharacterized protein</fullName>
    </submittedName>
</protein>
<proteinExistence type="predicted"/>